<protein>
    <recommendedName>
        <fullName evidence="3">F-box domain-containing protein</fullName>
    </recommendedName>
</protein>
<reference evidence="1 2" key="1">
    <citation type="submission" date="2021-11" db="EMBL/GenBank/DDBJ databases">
        <title>Black yeast isolated from Biological Soil Crust.</title>
        <authorList>
            <person name="Kurbessoian T."/>
        </authorList>
    </citation>
    <scope>NUCLEOTIDE SEQUENCE [LARGE SCALE GENOMIC DNA]</scope>
    <source>
        <strain evidence="1 2">CCFEE 5522</strain>
    </source>
</reference>
<dbReference type="AlphaFoldDB" id="A0AAV9JYL2"/>
<name>A0AAV9JYL2_9PEZI</name>
<evidence type="ECO:0008006" key="3">
    <source>
        <dbReference type="Google" id="ProtNLM"/>
    </source>
</evidence>
<organism evidence="1 2">
    <name type="scientific">Oleoguttula mirabilis</name>
    <dbReference type="NCBI Taxonomy" id="1507867"/>
    <lineage>
        <taxon>Eukaryota</taxon>
        <taxon>Fungi</taxon>
        <taxon>Dikarya</taxon>
        <taxon>Ascomycota</taxon>
        <taxon>Pezizomycotina</taxon>
        <taxon>Dothideomycetes</taxon>
        <taxon>Dothideomycetidae</taxon>
        <taxon>Mycosphaerellales</taxon>
        <taxon>Teratosphaeriaceae</taxon>
        <taxon>Oleoguttula</taxon>
    </lineage>
</organism>
<gene>
    <name evidence="1" type="ORF">LTR36_000255</name>
</gene>
<evidence type="ECO:0000313" key="2">
    <source>
        <dbReference type="Proteomes" id="UP001324427"/>
    </source>
</evidence>
<sequence>MENTSQLLDLPPELRSLIYSQVALGAVDFTLKSDQNETACTQLFIYDPGLVLASHQVHDEYVQIAEKIAVSPNADTTFTTKVDPLCFGHVVRFLDGLSAKAINDINHTSKLHIYLCDGSLDEAKAEDV</sequence>
<keyword evidence="2" id="KW-1185">Reference proteome</keyword>
<proteinExistence type="predicted"/>
<dbReference type="EMBL" id="JAVFHQ010000001">
    <property type="protein sequence ID" value="KAK4550676.1"/>
    <property type="molecule type" value="Genomic_DNA"/>
</dbReference>
<evidence type="ECO:0000313" key="1">
    <source>
        <dbReference type="EMBL" id="KAK4550676.1"/>
    </source>
</evidence>
<accession>A0AAV9JYL2</accession>
<dbReference type="Proteomes" id="UP001324427">
    <property type="component" value="Unassembled WGS sequence"/>
</dbReference>
<comment type="caution">
    <text evidence="1">The sequence shown here is derived from an EMBL/GenBank/DDBJ whole genome shotgun (WGS) entry which is preliminary data.</text>
</comment>